<evidence type="ECO:0000256" key="3">
    <source>
        <dbReference type="ARBA" id="ARBA00022729"/>
    </source>
</evidence>
<keyword evidence="3" id="KW-0732">Signal</keyword>
<dbReference type="Pfam" id="PF18962">
    <property type="entry name" value="Por_Secre_tail"/>
    <property type="match status" value="1"/>
</dbReference>
<sequence length="947" mass="105291">MICNAEHSYSQFVHPGITHKKSDLERIKHMVEAEIDPWYTSYQEMVSDGKSSYDYTVQGDPTFTELGRDNKVNYGAWNSDIRAAYYNALRWYVEGDARHAEKAIEIFNSWVNLEAVTSNGTMALSGGVGYIMIEAAEIIKHTYTGWSASDRKKFEDMLVFPGYSNTQVPSSVSRTYGTFYWQSYQGDSGRHGNQGLSGWRTVMAIGIFLDNQIIYDRALRYIKGLPHRADDLPYPSGPNTSNEITSSNEYSDTYSISKGSSIQDYGFNELMTNYIWDNGQCQESSRDQQHTAFGIGLLTSMAEMAWNQGDDLYSYANDRLLLGLEYNMRYNVSAIQSYPDQTTPWEPTVASGEFKVGFDRTGRWYSKAISPDGRGEYTGIRPVYEMPVAHYIGRGLKTEDEVKWTKRARDKALEVSGYESAGWTNDAIGWGALTARRPAYCYGDPVVGFDENNLPIYGMNATETFVEAEHFDYDPIQQGEGRTYHDLSSSNAGGIYRTFDGVDIASTSQGAYHISNIEAGEWLSYTISVPETALYSIKIKYSASQSGGTMKFSFEGEEKTNDLAVPFGAPYSTGNSDWKEYTIKEDIVLNKGVQSLRIAFGGASNVLDLDSFSVIKTGIVKENQTIQFFTISDKVLGGDDFDPQATVDSGLSIDYSSSDTSVATIVNGKVHIVGMGTSTITASQAGNEQFNAAKSVSQEVRVTEKIEGTMNLGAEADAYVHESNANTNYGTAEVMVSKGEGRYAYIKFDLSDIPGPIVSATLRIYQRTGFRDLRTVYDVLDDSWTEEGITWNNKPTYFNERANAITTSTWSEWDLSSYTAQEHKGDKTMSIAVKDPVNSGVGVDFRSKEFGVEFAPELVVEYSEGALSFDGVEGSKRIYPNPVDDELNIINEKGAFYEIYDDVGRLVNEGSVFTNSEIVFVNKLTAGVYFLKLSKGGDKTILKIIKK</sequence>
<dbReference type="GO" id="GO:0016829">
    <property type="term" value="F:lyase activity"/>
    <property type="evidence" value="ECO:0007669"/>
    <property type="project" value="UniProtKB-KW"/>
</dbReference>
<keyword evidence="2" id="KW-0964">Secreted</keyword>
<dbReference type="InterPro" id="IPR026444">
    <property type="entry name" value="Secre_tail"/>
</dbReference>
<evidence type="ECO:0000313" key="7">
    <source>
        <dbReference type="Proteomes" id="UP000092967"/>
    </source>
</evidence>
<dbReference type="Pfam" id="PF03422">
    <property type="entry name" value="CBM_6"/>
    <property type="match status" value="1"/>
</dbReference>
<dbReference type="InterPro" id="IPR055372">
    <property type="entry name" value="CBM96"/>
</dbReference>
<dbReference type="EMBL" id="CP014224">
    <property type="protein sequence ID" value="ANW95398.1"/>
    <property type="molecule type" value="Genomic_DNA"/>
</dbReference>
<dbReference type="Gene3D" id="2.60.120.260">
    <property type="entry name" value="Galactose-binding domain-like"/>
    <property type="match status" value="1"/>
</dbReference>
<dbReference type="GO" id="GO:0030246">
    <property type="term" value="F:carbohydrate binding"/>
    <property type="evidence" value="ECO:0007669"/>
    <property type="project" value="InterPro"/>
</dbReference>
<evidence type="ECO:0000313" key="6">
    <source>
        <dbReference type="EMBL" id="ANW95398.1"/>
    </source>
</evidence>
<dbReference type="NCBIfam" id="TIGR04183">
    <property type="entry name" value="Por_Secre_tail"/>
    <property type="match status" value="1"/>
</dbReference>
<dbReference type="InterPro" id="IPR008397">
    <property type="entry name" value="Alginate_lyase_dom"/>
</dbReference>
<proteinExistence type="predicted"/>
<dbReference type="SMART" id="SM00606">
    <property type="entry name" value="CBD_IV"/>
    <property type="match status" value="1"/>
</dbReference>
<dbReference type="InterPro" id="IPR008964">
    <property type="entry name" value="Invasin/intimin_cell_adhesion"/>
</dbReference>
<dbReference type="SUPFAM" id="SSF49785">
    <property type="entry name" value="Galactose-binding domain-like"/>
    <property type="match status" value="1"/>
</dbReference>
<dbReference type="STRING" id="1790137.AXE80_03495"/>
<organism evidence="6 7">
    <name type="scientific">Wenyingzhuangia fucanilytica</name>
    <dbReference type="NCBI Taxonomy" id="1790137"/>
    <lineage>
        <taxon>Bacteria</taxon>
        <taxon>Pseudomonadati</taxon>
        <taxon>Bacteroidota</taxon>
        <taxon>Flavobacteriia</taxon>
        <taxon>Flavobacteriales</taxon>
        <taxon>Flavobacteriaceae</taxon>
        <taxon>Wenyingzhuangia</taxon>
    </lineage>
</organism>
<accession>A0A1B1Y3S8</accession>
<protein>
    <recommendedName>
        <fullName evidence="5">CBM6 domain-containing protein</fullName>
    </recommendedName>
</protein>
<dbReference type="InterPro" id="IPR008929">
    <property type="entry name" value="Chondroitin_lyas"/>
</dbReference>
<dbReference type="PROSITE" id="PS51175">
    <property type="entry name" value="CBM6"/>
    <property type="match status" value="1"/>
</dbReference>
<dbReference type="GO" id="GO:0005576">
    <property type="term" value="C:extracellular region"/>
    <property type="evidence" value="ECO:0007669"/>
    <property type="project" value="UniProtKB-SubCell"/>
</dbReference>
<dbReference type="CDD" id="cd04080">
    <property type="entry name" value="CBM6_cellulase-like"/>
    <property type="match status" value="1"/>
</dbReference>
<evidence type="ECO:0000256" key="4">
    <source>
        <dbReference type="ARBA" id="ARBA00023239"/>
    </source>
</evidence>
<dbReference type="SUPFAM" id="SSF48230">
    <property type="entry name" value="Chondroitin AC/alginate lyase"/>
    <property type="match status" value="1"/>
</dbReference>
<evidence type="ECO:0000256" key="2">
    <source>
        <dbReference type="ARBA" id="ARBA00022525"/>
    </source>
</evidence>
<keyword evidence="7" id="KW-1185">Reference proteome</keyword>
<comment type="subcellular location">
    <subcellularLocation>
        <location evidence="1">Secreted</location>
    </subcellularLocation>
</comment>
<dbReference type="GO" id="GO:0042597">
    <property type="term" value="C:periplasmic space"/>
    <property type="evidence" value="ECO:0007669"/>
    <property type="project" value="InterPro"/>
</dbReference>
<gene>
    <name evidence="6" type="ORF">AXE80_03495</name>
</gene>
<name>A0A1B1Y3S8_9FLAO</name>
<dbReference type="SUPFAM" id="SSF49373">
    <property type="entry name" value="Invasin/intimin cell-adhesion fragments"/>
    <property type="match status" value="1"/>
</dbReference>
<dbReference type="Pfam" id="PF24517">
    <property type="entry name" value="CBM96"/>
    <property type="match status" value="1"/>
</dbReference>
<evidence type="ECO:0000259" key="5">
    <source>
        <dbReference type="PROSITE" id="PS51175"/>
    </source>
</evidence>
<feature type="domain" description="CBM6" evidence="5">
    <location>
        <begin position="482"/>
        <end position="615"/>
    </location>
</feature>
<dbReference type="NCBIfam" id="NF033679">
    <property type="entry name" value="DNRLRE_dom"/>
    <property type="match status" value="1"/>
</dbReference>
<dbReference type="InterPro" id="IPR008979">
    <property type="entry name" value="Galactose-bd-like_sf"/>
</dbReference>
<dbReference type="Gene3D" id="2.60.40.1080">
    <property type="match status" value="1"/>
</dbReference>
<dbReference type="Gene3D" id="1.50.10.100">
    <property type="entry name" value="Chondroitin AC/alginate lyase"/>
    <property type="match status" value="1"/>
</dbReference>
<evidence type="ECO:0000256" key="1">
    <source>
        <dbReference type="ARBA" id="ARBA00004613"/>
    </source>
</evidence>
<dbReference type="InterPro" id="IPR005084">
    <property type="entry name" value="CBM6"/>
</dbReference>
<dbReference type="AlphaFoldDB" id="A0A1B1Y3S8"/>
<keyword evidence="4" id="KW-0456">Lyase</keyword>
<dbReference type="Proteomes" id="UP000092967">
    <property type="component" value="Chromosome"/>
</dbReference>
<dbReference type="InterPro" id="IPR006584">
    <property type="entry name" value="Cellulose-bd_IV"/>
</dbReference>
<dbReference type="Pfam" id="PF05426">
    <property type="entry name" value="Alginate_lyase"/>
    <property type="match status" value="1"/>
</dbReference>
<reference evidence="6 7" key="1">
    <citation type="submission" date="2016-02" db="EMBL/GenBank/DDBJ databases">
        <authorList>
            <person name="Wen L."/>
            <person name="He K."/>
            <person name="Yang H."/>
        </authorList>
    </citation>
    <scope>NUCLEOTIDE SEQUENCE [LARGE SCALE GENOMIC DNA]</scope>
    <source>
        <strain evidence="6 7">CZ1127</strain>
    </source>
</reference>
<dbReference type="KEGG" id="wfu:AXE80_03495"/>